<evidence type="ECO:0000313" key="4">
    <source>
        <dbReference type="Proteomes" id="UP000199598"/>
    </source>
</evidence>
<sequence length="216" mass="23816">MISYLIDGFLLFALLVTTWRVVVMYRQLKRLSGYHEEYQRIFDQTSEAMDNIGLSLQEIRVRGEEILSNLGQRIDEAREATVDISGVILQAQTEMKALQEHIEWLSKKSDEVGISMNDAPPRPGGERGRRSGRTAKPATTKAKQKPVTSAASNTAALLLAGGMGKPAPAGNQENTAVSAIDNQNVRVRKVSFGQSATFRSVNVKDDESPEKENDPQ</sequence>
<reference evidence="3 4" key="1">
    <citation type="submission" date="2016-10" db="EMBL/GenBank/DDBJ databases">
        <authorList>
            <person name="Varghese N."/>
            <person name="Submissions S."/>
        </authorList>
    </citation>
    <scope>NUCLEOTIDE SEQUENCE [LARGE SCALE GENOMIC DNA]</scope>
    <source>
        <strain evidence="3 4">DSM 16392</strain>
    </source>
</reference>
<name>A0A1I4BC11_9HYPH</name>
<keyword evidence="4" id="KW-1185">Reference proteome</keyword>
<feature type="region of interest" description="Disordered" evidence="1">
    <location>
        <begin position="109"/>
        <end position="151"/>
    </location>
</feature>
<dbReference type="EMBL" id="FOSK01000007">
    <property type="protein sequence ID" value="SFK66073.1"/>
    <property type="molecule type" value="Genomic_DNA"/>
</dbReference>
<feature type="transmembrane region" description="Helical" evidence="2">
    <location>
        <begin position="6"/>
        <end position="25"/>
    </location>
</feature>
<evidence type="ECO:0000256" key="2">
    <source>
        <dbReference type="SAM" id="Phobius"/>
    </source>
</evidence>
<dbReference type="RefSeq" id="WP_093520659.1">
    <property type="nucleotide sequence ID" value="NZ_FOSK01000007.1"/>
</dbReference>
<evidence type="ECO:0000313" key="3">
    <source>
        <dbReference type="EMBL" id="SFK66073.1"/>
    </source>
</evidence>
<evidence type="ECO:0000256" key="1">
    <source>
        <dbReference type="SAM" id="MobiDB-lite"/>
    </source>
</evidence>
<protein>
    <recommendedName>
        <fullName evidence="5">DUF948 domain-containing protein</fullName>
    </recommendedName>
</protein>
<proteinExistence type="predicted"/>
<organism evidence="3 4">
    <name type="scientific">Pseudovibrio ascidiaceicola</name>
    <dbReference type="NCBI Taxonomy" id="285279"/>
    <lineage>
        <taxon>Bacteria</taxon>
        <taxon>Pseudomonadati</taxon>
        <taxon>Pseudomonadota</taxon>
        <taxon>Alphaproteobacteria</taxon>
        <taxon>Hyphomicrobiales</taxon>
        <taxon>Stappiaceae</taxon>
        <taxon>Pseudovibrio</taxon>
    </lineage>
</organism>
<accession>A0A1I4BC11</accession>
<evidence type="ECO:0008006" key="5">
    <source>
        <dbReference type="Google" id="ProtNLM"/>
    </source>
</evidence>
<keyword evidence="2" id="KW-0812">Transmembrane</keyword>
<dbReference type="Proteomes" id="UP000199598">
    <property type="component" value="Unassembled WGS sequence"/>
</dbReference>
<comment type="caution">
    <text evidence="3">The sequence shown here is derived from an EMBL/GenBank/DDBJ whole genome shotgun (WGS) entry which is preliminary data.</text>
</comment>
<keyword evidence="2" id="KW-0472">Membrane</keyword>
<gene>
    <name evidence="3" type="ORF">SAMN04488518_107266</name>
</gene>
<keyword evidence="2" id="KW-1133">Transmembrane helix</keyword>